<evidence type="ECO:0000313" key="2">
    <source>
        <dbReference type="EMBL" id="KAK8033972.1"/>
    </source>
</evidence>
<keyword evidence="1" id="KW-0732">Signal</keyword>
<reference evidence="2 3" key="1">
    <citation type="submission" date="2023-01" db="EMBL/GenBank/DDBJ databases">
        <title>Analysis of 21 Apiospora genomes using comparative genomics revels a genus with tremendous synthesis potential of carbohydrate active enzymes and secondary metabolites.</title>
        <authorList>
            <person name="Sorensen T."/>
        </authorList>
    </citation>
    <scope>NUCLEOTIDE SEQUENCE [LARGE SCALE GENOMIC DNA]</scope>
    <source>
        <strain evidence="2 3">CBS 20057</strain>
    </source>
</reference>
<dbReference type="Pfam" id="PF01674">
    <property type="entry name" value="Lipase_2"/>
    <property type="match status" value="1"/>
</dbReference>
<sequence length="311" mass="33876">MKLLHLANVVLLTGLHVMPVAALPGPTGLLPREDIAPRDPIWDAIFHLKLLGNPKNDFSCRSTEHPTPVILVHALLANPAVDLNLLQQEMQRQNYCTFTVLYGNTQPLAPWIGGLGDMRESSRTIADFVLEVVAKTGSNKVDLVGHSEGGVMALYVPMRYPGEVAQYIDHVVALGPAVHGAQYYGLTNLWYAGGEVSREVARGVLDLLGCPACDDMATGGNIYEDFRKAPRIAQEGNKVTVIMSRDDTLVAPEISRVEEVGVRNVVVQDACPDDTVGHAYLAWDTSVWGLVFNALTEDYDAPVRCDVQPPI</sequence>
<dbReference type="InterPro" id="IPR002918">
    <property type="entry name" value="Lipase_EstA/Esterase_EstB"/>
</dbReference>
<feature type="signal peptide" evidence="1">
    <location>
        <begin position="1"/>
        <end position="22"/>
    </location>
</feature>
<feature type="chain" id="PRO_5046655294" evidence="1">
    <location>
        <begin position="23"/>
        <end position="311"/>
    </location>
</feature>
<gene>
    <name evidence="2" type="ORF">PG991_003370</name>
</gene>
<comment type="caution">
    <text evidence="2">The sequence shown here is derived from an EMBL/GenBank/DDBJ whole genome shotgun (WGS) entry which is preliminary data.</text>
</comment>
<dbReference type="Gene3D" id="3.40.50.1820">
    <property type="entry name" value="alpha/beta hydrolase"/>
    <property type="match status" value="1"/>
</dbReference>
<name>A0ABR1SI32_9PEZI</name>
<keyword evidence="3" id="KW-1185">Reference proteome</keyword>
<accession>A0ABR1SI32</accession>
<evidence type="ECO:0000313" key="3">
    <source>
        <dbReference type="Proteomes" id="UP001396898"/>
    </source>
</evidence>
<evidence type="ECO:0000256" key="1">
    <source>
        <dbReference type="SAM" id="SignalP"/>
    </source>
</evidence>
<dbReference type="Proteomes" id="UP001396898">
    <property type="component" value="Unassembled WGS sequence"/>
</dbReference>
<dbReference type="InterPro" id="IPR029058">
    <property type="entry name" value="AB_hydrolase_fold"/>
</dbReference>
<dbReference type="SUPFAM" id="SSF53474">
    <property type="entry name" value="alpha/beta-Hydrolases"/>
    <property type="match status" value="1"/>
</dbReference>
<proteinExistence type="predicted"/>
<organism evidence="2 3">
    <name type="scientific">Apiospora marii</name>
    <dbReference type="NCBI Taxonomy" id="335849"/>
    <lineage>
        <taxon>Eukaryota</taxon>
        <taxon>Fungi</taxon>
        <taxon>Dikarya</taxon>
        <taxon>Ascomycota</taxon>
        <taxon>Pezizomycotina</taxon>
        <taxon>Sordariomycetes</taxon>
        <taxon>Xylariomycetidae</taxon>
        <taxon>Amphisphaeriales</taxon>
        <taxon>Apiosporaceae</taxon>
        <taxon>Apiospora</taxon>
    </lineage>
</organism>
<dbReference type="EMBL" id="JAQQWI010000006">
    <property type="protein sequence ID" value="KAK8033972.1"/>
    <property type="molecule type" value="Genomic_DNA"/>
</dbReference>
<protein>
    <submittedName>
        <fullName evidence="2">Uncharacterized protein</fullName>
    </submittedName>
</protein>